<feature type="transmembrane region" description="Helical" evidence="8">
    <location>
        <begin position="213"/>
        <end position="232"/>
    </location>
</feature>
<feature type="transmembrane region" description="Helical" evidence="8">
    <location>
        <begin position="328"/>
        <end position="346"/>
    </location>
</feature>
<comment type="subcellular location">
    <subcellularLocation>
        <location evidence="1">Cell membrane</location>
        <topology evidence="1">Multi-pass membrane protein</topology>
    </subcellularLocation>
</comment>
<feature type="transmembrane region" description="Helical" evidence="8">
    <location>
        <begin position="75"/>
        <end position="94"/>
    </location>
</feature>
<evidence type="ECO:0000313" key="10">
    <source>
        <dbReference type="Proteomes" id="UP000462152"/>
    </source>
</evidence>
<evidence type="ECO:0000256" key="3">
    <source>
        <dbReference type="ARBA" id="ARBA00022679"/>
    </source>
</evidence>
<feature type="transmembrane region" description="Helical" evidence="8">
    <location>
        <begin position="17"/>
        <end position="36"/>
    </location>
</feature>
<protein>
    <submittedName>
        <fullName evidence="9">DUF2029 domain-containing protein</fullName>
    </submittedName>
</protein>
<dbReference type="AlphaFoldDB" id="A0A7K1LL32"/>
<evidence type="ECO:0000313" key="9">
    <source>
        <dbReference type="EMBL" id="MUN55840.1"/>
    </source>
</evidence>
<evidence type="ECO:0000256" key="5">
    <source>
        <dbReference type="ARBA" id="ARBA00022989"/>
    </source>
</evidence>
<proteinExistence type="inferred from homology"/>
<evidence type="ECO:0000256" key="1">
    <source>
        <dbReference type="ARBA" id="ARBA00004651"/>
    </source>
</evidence>
<dbReference type="Pfam" id="PF09594">
    <property type="entry name" value="GT87"/>
    <property type="match status" value="1"/>
</dbReference>
<keyword evidence="3" id="KW-0808">Transferase</keyword>
<keyword evidence="5 8" id="KW-1133">Transmembrane helix</keyword>
<dbReference type="RefSeq" id="WP_129316328.1">
    <property type="nucleotide sequence ID" value="NZ_NOIQ01000024.1"/>
</dbReference>
<evidence type="ECO:0000256" key="4">
    <source>
        <dbReference type="ARBA" id="ARBA00022692"/>
    </source>
</evidence>
<sequence>MTSSSAELRAPSRPWQIGAWIAVVVVLGGQFLYAMTQGGLDFTVYRAGAATIFGNDGITKDLYDLHLIPLTETSFLPFTYPPFAALLFLPFAFLPVKVGTAIMVIFSIAVAWWFAAIIYDYVNHRGYKIPLQDKLGRTTTIALLAALICLSGPWRRGLGLVQINPLIMLLILADLLRPATKIPRGLLIGIAAGIKLTPLAFGLVLLMRKDIKGLVTLAASFAGTILVGVLLLPHQAAEFWFDAISDPSRVGNINYLDNISIQGWLMHIGLAGPVLKIVMYVLILALIVGVAAVIPSLDKRGMKLSIVSLNAFVMLSISPISWSHHNTWFPLIIAAICVDAVPWLFWRKGPERTIALVLAWVAAIGLYISPMWIGIALYGSSQYLDYISTFPLVVSAIPIICLFVFFWMWIIEAWRNRNVDDSRVRPELV</sequence>
<keyword evidence="2" id="KW-1003">Cell membrane</keyword>
<evidence type="ECO:0000256" key="7">
    <source>
        <dbReference type="ARBA" id="ARBA00024033"/>
    </source>
</evidence>
<feature type="transmembrane region" description="Helical" evidence="8">
    <location>
        <begin position="134"/>
        <end position="154"/>
    </location>
</feature>
<reference evidence="9 10" key="1">
    <citation type="submission" date="2019-12" db="EMBL/GenBank/DDBJ databases">
        <authorList>
            <person name="Li J."/>
            <person name="Shi Y."/>
            <person name="Xu G."/>
            <person name="Xiao D."/>
            <person name="Ran X."/>
        </authorList>
    </citation>
    <scope>NUCLEOTIDE SEQUENCE [LARGE SCALE GENOMIC DNA]</scope>
    <source>
        <strain evidence="9 10">JCM 15915</strain>
    </source>
</reference>
<feature type="transmembrane region" description="Helical" evidence="8">
    <location>
        <begin position="304"/>
        <end position="322"/>
    </location>
</feature>
<dbReference type="EMBL" id="WOGT01000009">
    <property type="protein sequence ID" value="MUN55840.1"/>
    <property type="molecule type" value="Genomic_DNA"/>
</dbReference>
<dbReference type="GO" id="GO:0016758">
    <property type="term" value="F:hexosyltransferase activity"/>
    <property type="evidence" value="ECO:0007669"/>
    <property type="project" value="InterPro"/>
</dbReference>
<comment type="similarity">
    <text evidence="7">Belongs to the glycosyltransferase 87 family.</text>
</comment>
<evidence type="ECO:0000256" key="6">
    <source>
        <dbReference type="ARBA" id="ARBA00023136"/>
    </source>
</evidence>
<feature type="transmembrane region" description="Helical" evidence="8">
    <location>
        <begin position="100"/>
        <end position="122"/>
    </location>
</feature>
<organism evidence="9 10">
    <name type="scientific">Rothia koreensis</name>
    <dbReference type="NCBI Taxonomy" id="592378"/>
    <lineage>
        <taxon>Bacteria</taxon>
        <taxon>Bacillati</taxon>
        <taxon>Actinomycetota</taxon>
        <taxon>Actinomycetes</taxon>
        <taxon>Micrococcales</taxon>
        <taxon>Micrococcaceae</taxon>
        <taxon>Rothia</taxon>
    </lineage>
</organism>
<feature type="transmembrane region" description="Helical" evidence="8">
    <location>
        <begin position="277"/>
        <end position="297"/>
    </location>
</feature>
<name>A0A7K1LL32_9MICC</name>
<feature type="transmembrane region" description="Helical" evidence="8">
    <location>
        <begin position="390"/>
        <end position="410"/>
    </location>
</feature>
<comment type="caution">
    <text evidence="9">The sequence shown here is derived from an EMBL/GenBank/DDBJ whole genome shotgun (WGS) entry which is preliminary data.</text>
</comment>
<keyword evidence="4 8" id="KW-0812">Transmembrane</keyword>
<keyword evidence="6 8" id="KW-0472">Membrane</keyword>
<dbReference type="InterPro" id="IPR018584">
    <property type="entry name" value="GT87"/>
</dbReference>
<evidence type="ECO:0000256" key="8">
    <source>
        <dbReference type="SAM" id="Phobius"/>
    </source>
</evidence>
<dbReference type="OrthoDB" id="9774600at2"/>
<evidence type="ECO:0000256" key="2">
    <source>
        <dbReference type="ARBA" id="ARBA00022475"/>
    </source>
</evidence>
<feature type="transmembrane region" description="Helical" evidence="8">
    <location>
        <begin position="186"/>
        <end position="207"/>
    </location>
</feature>
<gene>
    <name evidence="9" type="ORF">GMA10_11580</name>
</gene>
<feature type="transmembrane region" description="Helical" evidence="8">
    <location>
        <begin position="353"/>
        <end position="378"/>
    </location>
</feature>
<dbReference type="Proteomes" id="UP000462152">
    <property type="component" value="Unassembled WGS sequence"/>
</dbReference>
<accession>A0A7K1LL32</accession>
<keyword evidence="10" id="KW-1185">Reference proteome</keyword>
<dbReference type="GO" id="GO:0005886">
    <property type="term" value="C:plasma membrane"/>
    <property type="evidence" value="ECO:0007669"/>
    <property type="project" value="UniProtKB-SubCell"/>
</dbReference>